<keyword evidence="8" id="KW-1185">Reference proteome</keyword>
<organism evidence="7 8">
    <name type="scientific">Sphaerosporella brunnea</name>
    <dbReference type="NCBI Taxonomy" id="1250544"/>
    <lineage>
        <taxon>Eukaryota</taxon>
        <taxon>Fungi</taxon>
        <taxon>Dikarya</taxon>
        <taxon>Ascomycota</taxon>
        <taxon>Pezizomycotina</taxon>
        <taxon>Pezizomycetes</taxon>
        <taxon>Pezizales</taxon>
        <taxon>Pyronemataceae</taxon>
        <taxon>Sphaerosporella</taxon>
    </lineage>
</organism>
<dbReference type="GO" id="GO:0006506">
    <property type="term" value="P:GPI anchor biosynthetic process"/>
    <property type="evidence" value="ECO:0007669"/>
    <property type="project" value="InterPro"/>
</dbReference>
<evidence type="ECO:0000256" key="1">
    <source>
        <dbReference type="ARBA" id="ARBA00004141"/>
    </source>
</evidence>
<reference evidence="7 8" key="1">
    <citation type="submission" date="2019-09" db="EMBL/GenBank/DDBJ databases">
        <title>Draft genome of the ectomycorrhizal ascomycete Sphaerosporella brunnea.</title>
        <authorList>
            <consortium name="DOE Joint Genome Institute"/>
            <person name="Benucci G.M."/>
            <person name="Marozzi G."/>
            <person name="Antonielli L."/>
            <person name="Sanchez S."/>
            <person name="Marco P."/>
            <person name="Wang X."/>
            <person name="Falini L.B."/>
            <person name="Barry K."/>
            <person name="Haridas S."/>
            <person name="Lipzen A."/>
            <person name="Labutti K."/>
            <person name="Grigoriev I.V."/>
            <person name="Murat C."/>
            <person name="Martin F."/>
            <person name="Albertini E."/>
            <person name="Donnini D."/>
            <person name="Bonito G."/>
        </authorList>
    </citation>
    <scope>NUCLEOTIDE SEQUENCE [LARGE SCALE GENOMIC DNA]</scope>
    <source>
        <strain evidence="7 8">Sb_GMNB300</strain>
    </source>
</reference>
<dbReference type="OrthoDB" id="9984693at2759"/>
<dbReference type="PROSITE" id="PS51257">
    <property type="entry name" value="PROKAR_LIPOPROTEIN"/>
    <property type="match status" value="1"/>
</dbReference>
<dbReference type="Gene3D" id="3.60.21.10">
    <property type="match status" value="1"/>
</dbReference>
<keyword evidence="4 5" id="KW-0472">Membrane</keyword>
<dbReference type="Proteomes" id="UP000326924">
    <property type="component" value="Unassembled WGS sequence"/>
</dbReference>
<sequence>MTAKGLFSIVLVDLLLPAAIVLNIYLHFYPILYGCAFPRSPSGAAPFRLLSLADPQIEGDTTLRKYDRLIPSTESLAALPLPQRIPAQAHTLGVKARKYGKMLDLWGNDLYLRHIYRTMKRHTFPTHVTVLGDLLGSQWIGDDEFFRRAERFWKIFEGAEGVGGADLARGLATGEWERKLIMMPGNHDVGYAGDISRPRLNRYEKAFGPYNYQLSFHPPENASFVTKPELRIAVLNSLTLDTPIWDQSLQDESYEFLEKLEKGWKEDPAQATLLLTHLPLHKPARICVDGPEITYFASHHGGGIKSQNFVSEDVSDKVKGWVFGRQSKGVIMTGHDHEGCQTVHFWDEEREAWGVRTWEGWNGDTKKVVREVTVRSMMGEYGGNAGLFSAWFDYENNEWVFEYTSCSLGVQHIWWTVQVVNVITAIWAAVLVLWHVVDFLIMIPAKKKTVPEEKKKQ</sequence>
<dbReference type="InParanoid" id="A0A5J5EYP1"/>
<dbReference type="PANTHER" id="PTHR13315">
    <property type="entry name" value="METALLO PHOSPHOESTERASE RELATED"/>
    <property type="match status" value="1"/>
</dbReference>
<feature type="transmembrane region" description="Helical" evidence="5">
    <location>
        <begin position="413"/>
        <end position="437"/>
    </location>
</feature>
<dbReference type="GO" id="GO:0016787">
    <property type="term" value="F:hydrolase activity"/>
    <property type="evidence" value="ECO:0007669"/>
    <property type="project" value="InterPro"/>
</dbReference>
<accession>A0A5J5EYP1</accession>
<dbReference type="PANTHER" id="PTHR13315:SF1">
    <property type="entry name" value="PROTEIN TED1"/>
    <property type="match status" value="1"/>
</dbReference>
<dbReference type="GO" id="GO:0016020">
    <property type="term" value="C:membrane"/>
    <property type="evidence" value="ECO:0007669"/>
    <property type="project" value="UniProtKB-SubCell"/>
</dbReference>
<evidence type="ECO:0000313" key="7">
    <source>
        <dbReference type="EMBL" id="KAA8907522.1"/>
    </source>
</evidence>
<feature type="domain" description="Calcineurin-like phosphoesterase" evidence="6">
    <location>
        <begin position="115"/>
        <end position="337"/>
    </location>
</feature>
<keyword evidence="2 5" id="KW-0812">Transmembrane</keyword>
<comment type="caution">
    <text evidence="7">The sequence shown here is derived from an EMBL/GenBank/DDBJ whole genome shotgun (WGS) entry which is preliminary data.</text>
</comment>
<proteinExistence type="predicted"/>
<dbReference type="FunCoup" id="A0A5J5EYP1">
    <property type="interactions" value="74"/>
</dbReference>
<protein>
    <recommendedName>
        <fullName evidence="6">Calcineurin-like phosphoesterase domain-containing protein</fullName>
    </recommendedName>
</protein>
<gene>
    <name evidence="7" type="ORF">FN846DRAFT_691916</name>
</gene>
<dbReference type="AlphaFoldDB" id="A0A5J5EYP1"/>
<dbReference type="InterPro" id="IPR029052">
    <property type="entry name" value="Metallo-depent_PP-like"/>
</dbReference>
<feature type="transmembrane region" description="Helical" evidence="5">
    <location>
        <begin position="7"/>
        <end position="28"/>
    </location>
</feature>
<dbReference type="GO" id="GO:0005783">
    <property type="term" value="C:endoplasmic reticulum"/>
    <property type="evidence" value="ECO:0007669"/>
    <property type="project" value="TreeGrafter"/>
</dbReference>
<dbReference type="InterPro" id="IPR033308">
    <property type="entry name" value="PGAP5/Cdc1/Ted1"/>
</dbReference>
<dbReference type="SUPFAM" id="SSF56300">
    <property type="entry name" value="Metallo-dependent phosphatases"/>
    <property type="match status" value="1"/>
</dbReference>
<dbReference type="InterPro" id="IPR004843">
    <property type="entry name" value="Calcineurin-like_PHP"/>
</dbReference>
<evidence type="ECO:0000256" key="2">
    <source>
        <dbReference type="ARBA" id="ARBA00022692"/>
    </source>
</evidence>
<comment type="subcellular location">
    <subcellularLocation>
        <location evidence="1">Membrane</location>
        <topology evidence="1">Multi-pass membrane protein</topology>
    </subcellularLocation>
</comment>
<dbReference type="EMBL" id="VXIS01000078">
    <property type="protein sequence ID" value="KAA8907522.1"/>
    <property type="molecule type" value="Genomic_DNA"/>
</dbReference>
<dbReference type="Pfam" id="PF00149">
    <property type="entry name" value="Metallophos"/>
    <property type="match status" value="1"/>
</dbReference>
<evidence type="ECO:0000256" key="5">
    <source>
        <dbReference type="SAM" id="Phobius"/>
    </source>
</evidence>
<name>A0A5J5EYP1_9PEZI</name>
<evidence type="ECO:0000256" key="4">
    <source>
        <dbReference type="ARBA" id="ARBA00023136"/>
    </source>
</evidence>
<evidence type="ECO:0000259" key="6">
    <source>
        <dbReference type="Pfam" id="PF00149"/>
    </source>
</evidence>
<keyword evidence="3 5" id="KW-1133">Transmembrane helix</keyword>
<evidence type="ECO:0000256" key="3">
    <source>
        <dbReference type="ARBA" id="ARBA00022989"/>
    </source>
</evidence>
<evidence type="ECO:0000313" key="8">
    <source>
        <dbReference type="Proteomes" id="UP000326924"/>
    </source>
</evidence>